<sequence>MFSARTRSRKAVLAVAALGVASLGLSACGGSSSSDSEPVGTADPNQDVTITVDSFGGIFANYEKAGLLDQYMEDHPNVTIEYSEVQQESDYWTALATKINSGSGLADIQPFEISRAALVSSQQQDVWVDMLQTPVADQLEEETDAAVGAVTTEDGAVLGLPTDSGPMAICYRSDKLEEAGLPSDPAELAQQITDWDSYESVGEQYAEATGGQAWMDSVGGYYRVLTSVEPVRNYDEEGEPTWETNDTVKPSFDRAASAAEKGLTAGLSQFDPAWNTAMNTGDFATIACPAWMLGYIKQQAGDENAGNWNVLPLPQELGGNWGGSFLAVPQDSPNREAAVDLAAWLTSAEAEADEFRQGLAYPSNTVAQEQTTDVTDEYFNGAPIGEIFSTAAQAAPNQPLGVDDGAIDQAIGDALTAVEANGVAPDEAWQLAVRTINDTVG</sequence>
<protein>
    <submittedName>
        <fullName evidence="2">Carbohydrate ABC transporter substrate-binding protein</fullName>
    </submittedName>
</protein>
<dbReference type="Pfam" id="PF13416">
    <property type="entry name" value="SBP_bac_8"/>
    <property type="match status" value="1"/>
</dbReference>
<evidence type="ECO:0000256" key="1">
    <source>
        <dbReference type="SAM" id="SignalP"/>
    </source>
</evidence>
<dbReference type="SUPFAM" id="SSF53850">
    <property type="entry name" value="Periplasmic binding protein-like II"/>
    <property type="match status" value="1"/>
</dbReference>
<keyword evidence="3" id="KW-1185">Reference proteome</keyword>
<organism evidence="2 3">
    <name type="scientific">Pseudokineococcus marinus</name>
    <dbReference type="NCBI Taxonomy" id="351215"/>
    <lineage>
        <taxon>Bacteria</taxon>
        <taxon>Bacillati</taxon>
        <taxon>Actinomycetota</taxon>
        <taxon>Actinomycetes</taxon>
        <taxon>Kineosporiales</taxon>
        <taxon>Kineosporiaceae</taxon>
        <taxon>Pseudokineococcus</taxon>
    </lineage>
</organism>
<keyword evidence="1" id="KW-0732">Signal</keyword>
<feature type="chain" id="PRO_5038865098" evidence="1">
    <location>
        <begin position="28"/>
        <end position="441"/>
    </location>
</feature>
<dbReference type="EMBL" id="JABEMA010000037">
    <property type="protein sequence ID" value="NNH22375.1"/>
    <property type="molecule type" value="Genomic_DNA"/>
</dbReference>
<accession>A0A849BLZ5</accession>
<dbReference type="PANTHER" id="PTHR43649:SF32">
    <property type="entry name" value="SUGAR BINDING SECRETED PROTEIN"/>
    <property type="match status" value="1"/>
</dbReference>
<feature type="signal peptide" evidence="1">
    <location>
        <begin position="1"/>
        <end position="27"/>
    </location>
</feature>
<dbReference type="InterPro" id="IPR006059">
    <property type="entry name" value="SBP"/>
</dbReference>
<evidence type="ECO:0000313" key="2">
    <source>
        <dbReference type="EMBL" id="NNH22375.1"/>
    </source>
</evidence>
<dbReference type="RefSeq" id="WP_171202223.1">
    <property type="nucleotide sequence ID" value="NZ_BAAANP010000026.1"/>
</dbReference>
<dbReference type="PANTHER" id="PTHR43649">
    <property type="entry name" value="ARABINOSE-BINDING PROTEIN-RELATED"/>
    <property type="match status" value="1"/>
</dbReference>
<dbReference type="Proteomes" id="UP000555552">
    <property type="component" value="Unassembled WGS sequence"/>
</dbReference>
<dbReference type="PROSITE" id="PS51257">
    <property type="entry name" value="PROKAR_LIPOPROTEIN"/>
    <property type="match status" value="1"/>
</dbReference>
<gene>
    <name evidence="2" type="ORF">HLB09_04585</name>
</gene>
<dbReference type="Gene3D" id="3.40.190.10">
    <property type="entry name" value="Periplasmic binding protein-like II"/>
    <property type="match status" value="1"/>
</dbReference>
<evidence type="ECO:0000313" key="3">
    <source>
        <dbReference type="Proteomes" id="UP000555552"/>
    </source>
</evidence>
<dbReference type="InterPro" id="IPR050490">
    <property type="entry name" value="Bact_solute-bd_prot1"/>
</dbReference>
<comment type="caution">
    <text evidence="2">The sequence shown here is derived from an EMBL/GenBank/DDBJ whole genome shotgun (WGS) entry which is preliminary data.</text>
</comment>
<name>A0A849BLZ5_9ACTN</name>
<proteinExistence type="predicted"/>
<dbReference type="AlphaFoldDB" id="A0A849BLZ5"/>
<reference evidence="2 3" key="1">
    <citation type="submission" date="2020-05" db="EMBL/GenBank/DDBJ databases">
        <title>MicrobeNet Type strains.</title>
        <authorList>
            <person name="Nicholson A.C."/>
        </authorList>
    </citation>
    <scope>NUCLEOTIDE SEQUENCE [LARGE SCALE GENOMIC DNA]</scope>
    <source>
        <strain evidence="2 3">JCM 14547</strain>
    </source>
</reference>